<organism evidence="3 4">
    <name type="scientific">Gracilibacillus oryzae</name>
    <dbReference type="NCBI Taxonomy" id="1672701"/>
    <lineage>
        <taxon>Bacteria</taxon>
        <taxon>Bacillati</taxon>
        <taxon>Bacillota</taxon>
        <taxon>Bacilli</taxon>
        <taxon>Bacillales</taxon>
        <taxon>Bacillaceae</taxon>
        <taxon>Gracilibacillus</taxon>
    </lineage>
</organism>
<evidence type="ECO:0000256" key="1">
    <source>
        <dbReference type="SAM" id="MobiDB-lite"/>
    </source>
</evidence>
<dbReference type="PANTHER" id="PTHR43649">
    <property type="entry name" value="ARABINOSE-BINDING PROTEIN-RELATED"/>
    <property type="match status" value="1"/>
</dbReference>
<evidence type="ECO:0000256" key="2">
    <source>
        <dbReference type="SAM" id="SignalP"/>
    </source>
</evidence>
<reference evidence="3 4" key="1">
    <citation type="submission" date="2019-10" db="EMBL/GenBank/DDBJ databases">
        <title>Gracilibacillus sp. nov. isolated from rice seeds.</title>
        <authorList>
            <person name="He S."/>
        </authorList>
    </citation>
    <scope>NUCLEOTIDE SEQUENCE [LARGE SCALE GENOMIC DNA]</scope>
    <source>
        <strain evidence="3 4">TD8</strain>
    </source>
</reference>
<dbReference type="AlphaFoldDB" id="A0A7C8L1G2"/>
<dbReference type="PROSITE" id="PS51257">
    <property type="entry name" value="PROKAR_LIPOPROTEIN"/>
    <property type="match status" value="1"/>
</dbReference>
<dbReference type="Gene3D" id="3.40.190.10">
    <property type="entry name" value="Periplasmic binding protein-like II"/>
    <property type="match status" value="1"/>
</dbReference>
<dbReference type="RefSeq" id="WP_153401377.1">
    <property type="nucleotide sequence ID" value="NZ_ML762424.1"/>
</dbReference>
<feature type="signal peptide" evidence="2">
    <location>
        <begin position="1"/>
        <end position="21"/>
    </location>
</feature>
<proteinExistence type="predicted"/>
<feature type="chain" id="PRO_5038974791" evidence="2">
    <location>
        <begin position="22"/>
        <end position="484"/>
    </location>
</feature>
<dbReference type="InterPro" id="IPR050490">
    <property type="entry name" value="Bact_solute-bd_prot1"/>
</dbReference>
<sequence>MSKKALLGLLATMFLVLIVVAGCSSDEPTTETEGAATDSGTEAADNGGGGGLPEMTGEEITLSYASWANPQLNQYLADKFMEKYPNITVELVQLEQEGWNDHLTNLASTGELPDVFWYQGNVDIAIRNAWLGDFTEFFEADPETENLLDTLKEPGYFDGERKMAAPAAYQPYTVYLDENLFKKMNVEMPSPDWTYSEMIDLIQQMTVPEQGIFGYNTYTKLLTIAPIVNQDATGEFGWNGEKFDLTTDWAESVTQRAEFIRSGVHAPFYDTDEAEAAFGDRLLWAASSGRVAMQLDAWWTNGLFATPEFVDKGIKWVPYVVPKGDNAQTENKPAFIDFGSISSATEYPREAYELLKFFGWGKEGWEHKLEAFQTLKDENGQLIFKHPDGLPLTKDQELWDGLRALLPESQYYDDFLARAKNPVPLGGAGQPGFQTFLDEVYFGGEYGDVEAAIANGEVNAHDIAQDLTDKANQYYEDAIAELFY</sequence>
<evidence type="ECO:0000313" key="3">
    <source>
        <dbReference type="EMBL" id="KAB8138929.1"/>
    </source>
</evidence>
<dbReference type="InterPro" id="IPR006059">
    <property type="entry name" value="SBP"/>
</dbReference>
<dbReference type="EMBL" id="WEID01000012">
    <property type="protein sequence ID" value="KAB8138929.1"/>
    <property type="molecule type" value="Genomic_DNA"/>
</dbReference>
<keyword evidence="2" id="KW-0732">Signal</keyword>
<comment type="caution">
    <text evidence="3">The sequence shown here is derived from an EMBL/GenBank/DDBJ whole genome shotgun (WGS) entry which is preliminary data.</text>
</comment>
<dbReference type="Proteomes" id="UP000480246">
    <property type="component" value="Unassembled WGS sequence"/>
</dbReference>
<gene>
    <name evidence="3" type="ORF">F9U64_02720</name>
</gene>
<keyword evidence="4" id="KW-1185">Reference proteome</keyword>
<feature type="region of interest" description="Disordered" evidence="1">
    <location>
        <begin position="27"/>
        <end position="55"/>
    </location>
</feature>
<accession>A0A7C8L1G2</accession>
<dbReference type="SUPFAM" id="SSF53850">
    <property type="entry name" value="Periplasmic binding protein-like II"/>
    <property type="match status" value="1"/>
</dbReference>
<protein>
    <submittedName>
        <fullName evidence="3">Extracellular solute-binding protein</fullName>
    </submittedName>
</protein>
<name>A0A7C8L1G2_9BACI</name>
<evidence type="ECO:0000313" key="4">
    <source>
        <dbReference type="Proteomes" id="UP000480246"/>
    </source>
</evidence>
<dbReference type="OrthoDB" id="383889at2"/>
<dbReference type="Pfam" id="PF01547">
    <property type="entry name" value="SBP_bac_1"/>
    <property type="match status" value="1"/>
</dbReference>
<dbReference type="PANTHER" id="PTHR43649:SF12">
    <property type="entry name" value="DIACETYLCHITOBIOSE BINDING PROTEIN DASA"/>
    <property type="match status" value="1"/>
</dbReference>